<evidence type="ECO:0000256" key="1">
    <source>
        <dbReference type="SAM" id="MobiDB-lite"/>
    </source>
</evidence>
<organism evidence="2 3">
    <name type="scientific">Elysia crispata</name>
    <name type="common">lettuce slug</name>
    <dbReference type="NCBI Taxonomy" id="231223"/>
    <lineage>
        <taxon>Eukaryota</taxon>
        <taxon>Metazoa</taxon>
        <taxon>Spiralia</taxon>
        <taxon>Lophotrochozoa</taxon>
        <taxon>Mollusca</taxon>
        <taxon>Gastropoda</taxon>
        <taxon>Heterobranchia</taxon>
        <taxon>Euthyneura</taxon>
        <taxon>Panpulmonata</taxon>
        <taxon>Sacoglossa</taxon>
        <taxon>Placobranchoidea</taxon>
        <taxon>Plakobranchidae</taxon>
        <taxon>Elysia</taxon>
    </lineage>
</organism>
<feature type="compositionally biased region" description="Polar residues" evidence="1">
    <location>
        <begin position="96"/>
        <end position="109"/>
    </location>
</feature>
<feature type="compositionally biased region" description="Polar residues" evidence="1">
    <location>
        <begin position="68"/>
        <end position="82"/>
    </location>
</feature>
<gene>
    <name evidence="2" type="ORF">RRG08_042536</name>
</gene>
<feature type="compositionally biased region" description="Low complexity" evidence="1">
    <location>
        <begin position="28"/>
        <end position="43"/>
    </location>
</feature>
<name>A0AAE0XQL9_9GAST</name>
<dbReference type="AlphaFoldDB" id="A0AAE0XQL9"/>
<sequence length="109" mass="11605">MDILRLQLAWGVFTGTTVCSRPVPPVARTPRPTLSPTSPTPRARCTAQPVVVCVDLVTNSQALVNPQQCLEAQPATGSTSGRLANRRASGGGQERAMTNANLPNVSRRR</sequence>
<evidence type="ECO:0000313" key="2">
    <source>
        <dbReference type="EMBL" id="KAK3702543.1"/>
    </source>
</evidence>
<feature type="region of interest" description="Disordered" evidence="1">
    <location>
        <begin position="68"/>
        <end position="109"/>
    </location>
</feature>
<proteinExistence type="predicted"/>
<keyword evidence="3" id="KW-1185">Reference proteome</keyword>
<accession>A0AAE0XQL9</accession>
<reference evidence="2" key="1">
    <citation type="journal article" date="2023" name="G3 (Bethesda)">
        <title>A reference genome for the long-term kleptoplast-retaining sea slug Elysia crispata morphotype clarki.</title>
        <authorList>
            <person name="Eastman K.E."/>
            <person name="Pendleton A.L."/>
            <person name="Shaikh M.A."/>
            <person name="Suttiyut T."/>
            <person name="Ogas R."/>
            <person name="Tomko P."/>
            <person name="Gavelis G."/>
            <person name="Widhalm J.R."/>
            <person name="Wisecaver J.H."/>
        </authorList>
    </citation>
    <scope>NUCLEOTIDE SEQUENCE</scope>
    <source>
        <strain evidence="2">ECLA1</strain>
    </source>
</reference>
<dbReference type="Proteomes" id="UP001283361">
    <property type="component" value="Unassembled WGS sequence"/>
</dbReference>
<evidence type="ECO:0000313" key="3">
    <source>
        <dbReference type="Proteomes" id="UP001283361"/>
    </source>
</evidence>
<feature type="region of interest" description="Disordered" evidence="1">
    <location>
        <begin position="21"/>
        <end position="43"/>
    </location>
</feature>
<protein>
    <submittedName>
        <fullName evidence="2">Uncharacterized protein</fullName>
    </submittedName>
</protein>
<comment type="caution">
    <text evidence="2">The sequence shown here is derived from an EMBL/GenBank/DDBJ whole genome shotgun (WGS) entry which is preliminary data.</text>
</comment>
<dbReference type="EMBL" id="JAWDGP010007852">
    <property type="protein sequence ID" value="KAK3702543.1"/>
    <property type="molecule type" value="Genomic_DNA"/>
</dbReference>